<dbReference type="InterPro" id="IPR052166">
    <property type="entry name" value="Diverse_Acyl-CoA_DH"/>
</dbReference>
<dbReference type="SUPFAM" id="SSF56645">
    <property type="entry name" value="Acyl-CoA dehydrogenase NM domain-like"/>
    <property type="match status" value="1"/>
</dbReference>
<protein>
    <recommendedName>
        <fullName evidence="12">Acyl-CoA dehydrogenase</fullName>
    </recommendedName>
</protein>
<dbReference type="InterPro" id="IPR037069">
    <property type="entry name" value="AcylCoA_DH/ox_N_sf"/>
</dbReference>
<evidence type="ECO:0000259" key="7">
    <source>
        <dbReference type="Pfam" id="PF00441"/>
    </source>
</evidence>
<dbReference type="InterPro" id="IPR009100">
    <property type="entry name" value="AcylCoA_DH/oxidase_NM_dom_sf"/>
</dbReference>
<feature type="domain" description="Acetyl-CoA dehydrogenase-like C-terminal" evidence="10">
    <location>
        <begin position="443"/>
        <end position="556"/>
    </location>
</feature>
<evidence type="ECO:0008006" key="12">
    <source>
        <dbReference type="Google" id="ProtNLM"/>
    </source>
</evidence>
<reference evidence="11" key="1">
    <citation type="submission" date="2021-01" db="EMBL/GenBank/DDBJ databases">
        <authorList>
            <person name="Corre E."/>
            <person name="Pelletier E."/>
            <person name="Niang G."/>
            <person name="Scheremetjew M."/>
            <person name="Finn R."/>
            <person name="Kale V."/>
            <person name="Holt S."/>
            <person name="Cochrane G."/>
            <person name="Meng A."/>
            <person name="Brown T."/>
            <person name="Cohen L."/>
        </authorList>
    </citation>
    <scope>NUCLEOTIDE SEQUENCE</scope>
    <source>
        <strain evidence="11">CCMP1381</strain>
    </source>
</reference>
<dbReference type="Gene3D" id="1.10.540.10">
    <property type="entry name" value="Acyl-CoA dehydrogenase/oxidase, N-terminal domain"/>
    <property type="match status" value="1"/>
</dbReference>
<dbReference type="InterPro" id="IPR046373">
    <property type="entry name" value="Acyl-CoA_Oxase/DH_mid-dom_sf"/>
</dbReference>
<keyword evidence="5 6" id="KW-0560">Oxidoreductase</keyword>
<evidence type="ECO:0000256" key="6">
    <source>
        <dbReference type="RuleBase" id="RU362125"/>
    </source>
</evidence>
<keyword evidence="3 6" id="KW-0285">Flavoprotein</keyword>
<evidence type="ECO:0000313" key="11">
    <source>
        <dbReference type="EMBL" id="CAD9431083.1"/>
    </source>
</evidence>
<dbReference type="Gene3D" id="1.20.140.10">
    <property type="entry name" value="Butyryl-CoA Dehydrogenase, subunit A, domain 3"/>
    <property type="match status" value="1"/>
</dbReference>
<accession>A0A7S2CNK4</accession>
<evidence type="ECO:0000256" key="2">
    <source>
        <dbReference type="ARBA" id="ARBA00009347"/>
    </source>
</evidence>
<dbReference type="PANTHER" id="PTHR42803:SF1">
    <property type="entry name" value="BROAD-SPECIFICITY LINEAR ACYL-COA DEHYDROGENASE FADE5"/>
    <property type="match status" value="1"/>
</dbReference>
<gene>
    <name evidence="11" type="ORF">DSPE1174_LOCUS16039</name>
</gene>
<dbReference type="PANTHER" id="PTHR42803">
    <property type="entry name" value="ACYL-COA DEHYDROGENASE"/>
    <property type="match status" value="1"/>
</dbReference>
<organism evidence="11">
    <name type="scientific">Octactis speculum</name>
    <dbReference type="NCBI Taxonomy" id="3111310"/>
    <lineage>
        <taxon>Eukaryota</taxon>
        <taxon>Sar</taxon>
        <taxon>Stramenopiles</taxon>
        <taxon>Ochrophyta</taxon>
        <taxon>Dictyochophyceae</taxon>
        <taxon>Dictyochales</taxon>
        <taxon>Dictyochaceae</taxon>
        <taxon>Octactis</taxon>
    </lineage>
</organism>
<dbReference type="GO" id="GO:0016627">
    <property type="term" value="F:oxidoreductase activity, acting on the CH-CH group of donors"/>
    <property type="evidence" value="ECO:0007669"/>
    <property type="project" value="InterPro"/>
</dbReference>
<dbReference type="InterPro" id="IPR025878">
    <property type="entry name" value="Acyl-CoA_dh-like_C_dom"/>
</dbReference>
<evidence type="ECO:0000256" key="1">
    <source>
        <dbReference type="ARBA" id="ARBA00001974"/>
    </source>
</evidence>
<dbReference type="FunFam" id="2.40.110.10:FF:000031">
    <property type="entry name" value="Acyl-CoA dehydrogenase, putative"/>
    <property type="match status" value="1"/>
</dbReference>
<dbReference type="AlphaFoldDB" id="A0A7S2CNK4"/>
<evidence type="ECO:0000259" key="10">
    <source>
        <dbReference type="Pfam" id="PF12806"/>
    </source>
</evidence>
<dbReference type="GO" id="GO:0050660">
    <property type="term" value="F:flavin adenine dinucleotide binding"/>
    <property type="evidence" value="ECO:0007669"/>
    <property type="project" value="InterPro"/>
</dbReference>
<keyword evidence="4 6" id="KW-0274">FAD</keyword>
<proteinExistence type="inferred from homology"/>
<dbReference type="InterPro" id="IPR013786">
    <property type="entry name" value="AcylCoA_DH/ox_N"/>
</dbReference>
<dbReference type="Pfam" id="PF12806">
    <property type="entry name" value="Acyl-CoA_dh_C"/>
    <property type="match status" value="1"/>
</dbReference>
<dbReference type="Pfam" id="PF00441">
    <property type="entry name" value="Acyl-CoA_dh_1"/>
    <property type="match status" value="1"/>
</dbReference>
<evidence type="ECO:0000259" key="8">
    <source>
        <dbReference type="Pfam" id="PF02770"/>
    </source>
</evidence>
<evidence type="ECO:0000256" key="3">
    <source>
        <dbReference type="ARBA" id="ARBA00022630"/>
    </source>
</evidence>
<evidence type="ECO:0000256" key="5">
    <source>
        <dbReference type="ARBA" id="ARBA00023002"/>
    </source>
</evidence>
<dbReference type="InterPro" id="IPR009075">
    <property type="entry name" value="AcylCo_DH/oxidase_C"/>
</dbReference>
<feature type="domain" description="Acyl-CoA oxidase/dehydrogenase middle" evidence="8">
    <location>
        <begin position="124"/>
        <end position="229"/>
    </location>
</feature>
<dbReference type="Pfam" id="PF02771">
    <property type="entry name" value="Acyl-CoA_dh_N"/>
    <property type="match status" value="1"/>
</dbReference>
<dbReference type="InterPro" id="IPR006091">
    <property type="entry name" value="Acyl-CoA_Oxase/DH_mid-dom"/>
</dbReference>
<sequence length="567" mass="62414">MVLEATAQMCENDLAPLNETADQVGCQWIDEVTIKTPPGFKECYDMYTESEWQGLSFPPEFGGQGLPMSLALMHSEMIAAANWTWLMFPGLSKGAINTIFAHGTDELKEKYLPPLVKGEFTGTMCLTEPQCGSDLGQVTTKAIPNEDGSFTLSGTKIFISCGDHDLTDNVIHCVLARLPNAPEGTKGISLFLVPKRIVESGDLNGVKVSRIENKMGCHGSPTCQMEFEDAKGWIIGTENKGLNHMFTFINTSRVGTAVQGVAAAELAFQNSLWYAKDRKSMRSLSGVKDEGSVADPIIWHPSVRSMLLTQKAVAEGGRSMVYECAKIADNMIDLERAGDAKGAAALDERLGFLTPILKGFLTEVGKEAADLGIQVYGGHGYIKDNKAEQVYRDVRIAPVWEGTTQIQALDLLGRKIMLQKLKPIQEHCKGIASQCLPLLTHSDSQLRGHAWSLLMKVAEWQFLTMRIALKAKDNRDFISSASVDYLMYGGYVSLASHWLEMEAVSVKALSSGEMVEEKDFYTAKVQTSAFVFENLLPRTVGHRAGMLTPIESIMDMNMEHFSFDHAR</sequence>
<evidence type="ECO:0000259" key="9">
    <source>
        <dbReference type="Pfam" id="PF02771"/>
    </source>
</evidence>
<dbReference type="InterPro" id="IPR036250">
    <property type="entry name" value="AcylCo_DH-like_C"/>
</dbReference>
<comment type="cofactor">
    <cofactor evidence="1 6">
        <name>FAD</name>
        <dbReference type="ChEBI" id="CHEBI:57692"/>
    </cofactor>
</comment>
<name>A0A7S2CNK4_9STRA</name>
<comment type="similarity">
    <text evidence="2 6">Belongs to the acyl-CoA dehydrogenase family.</text>
</comment>
<dbReference type="SUPFAM" id="SSF47203">
    <property type="entry name" value="Acyl-CoA dehydrogenase C-terminal domain-like"/>
    <property type="match status" value="1"/>
</dbReference>
<dbReference type="Gene3D" id="2.40.110.10">
    <property type="entry name" value="Butyryl-CoA Dehydrogenase, subunit A, domain 2"/>
    <property type="match status" value="1"/>
</dbReference>
<feature type="domain" description="Acyl-CoA dehydrogenase/oxidase N-terminal" evidence="9">
    <location>
        <begin position="4"/>
        <end position="119"/>
    </location>
</feature>
<evidence type="ECO:0000256" key="4">
    <source>
        <dbReference type="ARBA" id="ARBA00022827"/>
    </source>
</evidence>
<dbReference type="EMBL" id="HBGS01031366">
    <property type="protein sequence ID" value="CAD9431083.1"/>
    <property type="molecule type" value="Transcribed_RNA"/>
</dbReference>
<dbReference type="Pfam" id="PF02770">
    <property type="entry name" value="Acyl-CoA_dh_M"/>
    <property type="match status" value="1"/>
</dbReference>
<feature type="domain" description="Acyl-CoA dehydrogenase/oxidase C-terminal" evidence="7">
    <location>
        <begin position="239"/>
        <end position="410"/>
    </location>
</feature>